<reference evidence="29" key="1">
    <citation type="submission" date="2020-07" db="EMBL/GenBank/DDBJ databases">
        <title>Genome sequence and genetic diversity analysis of an under-domesticated orphan crop, white fonio (Digitaria exilis).</title>
        <authorList>
            <person name="Bennetzen J.L."/>
            <person name="Chen S."/>
            <person name="Ma X."/>
            <person name="Wang X."/>
            <person name="Yssel A.E.J."/>
            <person name="Chaluvadi S.R."/>
            <person name="Johnson M."/>
            <person name="Gangashetty P."/>
            <person name="Hamidou F."/>
            <person name="Sanogo M.D."/>
            <person name="Zwaenepoel A."/>
            <person name="Wallace J."/>
            <person name="Van De Peer Y."/>
            <person name="Van Deynze A."/>
        </authorList>
    </citation>
    <scope>NUCLEOTIDE SEQUENCE</scope>
    <source>
        <tissue evidence="29">Leaves</tissue>
    </source>
</reference>
<dbReference type="InterPro" id="IPR003591">
    <property type="entry name" value="Leu-rich_rpt_typical-subtyp"/>
</dbReference>
<dbReference type="OrthoDB" id="684787at2759"/>
<organism evidence="29 30">
    <name type="scientific">Digitaria exilis</name>
    <dbReference type="NCBI Taxonomy" id="1010633"/>
    <lineage>
        <taxon>Eukaryota</taxon>
        <taxon>Viridiplantae</taxon>
        <taxon>Streptophyta</taxon>
        <taxon>Embryophyta</taxon>
        <taxon>Tracheophyta</taxon>
        <taxon>Spermatophyta</taxon>
        <taxon>Magnoliopsida</taxon>
        <taxon>Liliopsida</taxon>
        <taxon>Poales</taxon>
        <taxon>Poaceae</taxon>
        <taxon>PACMAD clade</taxon>
        <taxon>Panicoideae</taxon>
        <taxon>Panicodae</taxon>
        <taxon>Paniceae</taxon>
        <taxon>Anthephorinae</taxon>
        <taxon>Digitaria</taxon>
    </lineage>
</organism>
<keyword evidence="11 27" id="KW-0732">Signal</keyword>
<keyword evidence="14" id="KW-0418">Kinase</keyword>
<dbReference type="FunFam" id="3.80.10.10:FF:000095">
    <property type="entry name" value="LRR receptor-like serine/threonine-protein kinase GSO1"/>
    <property type="match status" value="1"/>
</dbReference>
<dbReference type="GO" id="GO:0005524">
    <property type="term" value="F:ATP binding"/>
    <property type="evidence" value="ECO:0007669"/>
    <property type="project" value="UniProtKB-UniRule"/>
</dbReference>
<dbReference type="Pfam" id="PF00560">
    <property type="entry name" value="LRR_1"/>
    <property type="match status" value="7"/>
</dbReference>
<dbReference type="AlphaFoldDB" id="A0A835F8G1"/>
<evidence type="ECO:0000256" key="10">
    <source>
        <dbReference type="ARBA" id="ARBA00022692"/>
    </source>
</evidence>
<keyword evidence="5" id="KW-1003">Cell membrane</keyword>
<evidence type="ECO:0000256" key="9">
    <source>
        <dbReference type="ARBA" id="ARBA00022679"/>
    </source>
</evidence>
<evidence type="ECO:0000313" key="30">
    <source>
        <dbReference type="Proteomes" id="UP000636709"/>
    </source>
</evidence>
<keyword evidence="13 25" id="KW-0547">Nucleotide-binding</keyword>
<dbReference type="InterPro" id="IPR000719">
    <property type="entry name" value="Prot_kinase_dom"/>
</dbReference>
<evidence type="ECO:0000256" key="5">
    <source>
        <dbReference type="ARBA" id="ARBA00022475"/>
    </source>
</evidence>
<evidence type="ECO:0000256" key="12">
    <source>
        <dbReference type="ARBA" id="ARBA00022737"/>
    </source>
</evidence>
<evidence type="ECO:0000256" key="11">
    <source>
        <dbReference type="ARBA" id="ARBA00022729"/>
    </source>
</evidence>
<evidence type="ECO:0000256" key="16">
    <source>
        <dbReference type="ARBA" id="ARBA00022989"/>
    </source>
</evidence>
<keyword evidence="15 25" id="KW-0067">ATP-binding</keyword>
<dbReference type="Pfam" id="PF08263">
    <property type="entry name" value="LRRNT_2"/>
    <property type="match status" value="1"/>
</dbReference>
<dbReference type="Proteomes" id="UP000636709">
    <property type="component" value="Unassembled WGS sequence"/>
</dbReference>
<dbReference type="FunFam" id="3.80.10.10:FF:000275">
    <property type="entry name" value="Leucine-rich repeat receptor-like protein kinase"/>
    <property type="match status" value="1"/>
</dbReference>
<dbReference type="Gene3D" id="3.80.10.10">
    <property type="entry name" value="Ribonuclease Inhibitor"/>
    <property type="match status" value="7"/>
</dbReference>
<keyword evidence="6" id="KW-0723">Serine/threonine-protein kinase</keyword>
<keyword evidence="10 26" id="KW-0812">Transmembrane</keyword>
<dbReference type="PROSITE" id="PS50011">
    <property type="entry name" value="PROTEIN_KINASE_DOM"/>
    <property type="match status" value="1"/>
</dbReference>
<evidence type="ECO:0000256" key="21">
    <source>
        <dbReference type="ARBA" id="ARBA00048679"/>
    </source>
</evidence>
<feature type="domain" description="Protein kinase" evidence="28">
    <location>
        <begin position="655"/>
        <end position="956"/>
    </location>
</feature>
<evidence type="ECO:0000256" key="19">
    <source>
        <dbReference type="ARBA" id="ARBA00023180"/>
    </source>
</evidence>
<dbReference type="EMBL" id="JACEFO010001605">
    <property type="protein sequence ID" value="KAF8731902.1"/>
    <property type="molecule type" value="Genomic_DNA"/>
</dbReference>
<keyword evidence="7" id="KW-0597">Phosphoprotein</keyword>
<sequence>MVLIRISFLLLLFSTTKANHATTETSLTSCEGDEGALVAFKTKISSHSGVLASWNQSTSYCSWAGVTCGKKHPWRVVALDLGSQGLTGTISPAIGNLTFLHSLNLSSNGLQGEIPPSIGSLRRLQSLDLSQNMIDGVIPSNISHCTSLRVIGGMRSLTALVLYNNSITGTIPSSLGNLSQLAILSLRTNYLEGSIPEGIGRIPYLCVLQLSCNDLSGVLPASLYNLSTLNAFYVADNKLQGRLPADLGKSFPSINYFGIQENQFSGPLPLSLTNLTRLQVLYVFKNSFTKFALEGNEFEANNEKEWEFIPSLTNCSRLQELCFGQNRFAGKLPSSLVNLSTNQIGNLANLEVLDLGENLLTGIIPESIGKLTRLNNLCLYGNLTSLSLLIACSNSLEGPIPPSIGNLGKLSALDLSNNKLTGFIPNNIMNISSIPMGLNLANNLLEGPLPLEVGKLVNLEHLLLSGNKLTGEIPETIGNCLLTGSIPESIGNLTQLQQLYLDSNNLSGCVPELYLAHNNLSGTIPEFLVNLTSLLRLDLSFNNLQGAVPKTGVFRNLTGLSIVGNDALCGGIQQLHLPKCQNFTYTRNKKGMPKSLKIVIPTTGALLFLVSGLIWAGFHYRKFKTAFKKEISSQFADTELPIVSYNDILKGTHGFSEENVLGKGKYGTVYRGTIESQGIVVAVKVFHLQQSGSYKSFQVECEALRRVRHRCLLKIITCCSSINHHGQDFRALVFEYMANGNLDRWIHSNAVDQNGQGTLSLLQRLDIAVDIVDALNYLHNGCQPPVIHCDLKPSNILLNQDMRARVGDFGIARVLEESTSKFPVNSNSSIGIRGSIGYIAPEYGEGLAVSTNGDVFSLGITLIEMFTGRSPTDDTFRDGTSLHYYAEAALPDKVMEIADSNIWLHDEANNNNDKGHITITKECLSSVIQLGVQCSMQLPTKRLSMSDAAAEMHTIRDAHISTQQLRVV</sequence>
<dbReference type="SMART" id="SM00369">
    <property type="entry name" value="LRR_TYP"/>
    <property type="match status" value="8"/>
</dbReference>
<evidence type="ECO:0000256" key="23">
    <source>
        <dbReference type="ARBA" id="ARBA00056628"/>
    </source>
</evidence>
<evidence type="ECO:0000256" key="6">
    <source>
        <dbReference type="ARBA" id="ARBA00022527"/>
    </source>
</evidence>
<comment type="caution">
    <text evidence="29">The sequence shown here is derived from an EMBL/GenBank/DDBJ whole genome shotgun (WGS) entry which is preliminary data.</text>
</comment>
<name>A0A835F8G1_9POAL</name>
<keyword evidence="18" id="KW-0675">Receptor</keyword>
<feature type="transmembrane region" description="Helical" evidence="26">
    <location>
        <begin position="598"/>
        <end position="618"/>
    </location>
</feature>
<dbReference type="InterPro" id="IPR032675">
    <property type="entry name" value="LRR_dom_sf"/>
</dbReference>
<dbReference type="FunFam" id="3.30.200.20:FF:000432">
    <property type="entry name" value="LRR receptor-like serine/threonine-protein kinase EFR"/>
    <property type="match status" value="1"/>
</dbReference>
<evidence type="ECO:0000256" key="25">
    <source>
        <dbReference type="PROSITE-ProRule" id="PRU10141"/>
    </source>
</evidence>
<dbReference type="SMART" id="SM00365">
    <property type="entry name" value="LRR_SD22"/>
    <property type="match status" value="6"/>
</dbReference>
<dbReference type="InterPro" id="IPR013210">
    <property type="entry name" value="LRR_N_plant-typ"/>
</dbReference>
<dbReference type="SUPFAM" id="SSF56112">
    <property type="entry name" value="Protein kinase-like (PK-like)"/>
    <property type="match status" value="1"/>
</dbReference>
<evidence type="ECO:0000313" key="29">
    <source>
        <dbReference type="EMBL" id="KAF8731902.1"/>
    </source>
</evidence>
<dbReference type="InterPro" id="IPR011009">
    <property type="entry name" value="Kinase-like_dom_sf"/>
</dbReference>
<feature type="binding site" evidence="25">
    <location>
        <position position="684"/>
    </location>
    <ligand>
        <name>ATP</name>
        <dbReference type="ChEBI" id="CHEBI:30616"/>
    </ligand>
</feature>
<comment type="subcellular location">
    <subcellularLocation>
        <location evidence="1">Cell membrane</location>
        <topology evidence="1">Single-pass membrane protein</topology>
    </subcellularLocation>
    <subcellularLocation>
        <location evidence="2">Endoplasmic reticulum membrane</location>
        <topology evidence="2">Single-pass membrane protein</topology>
    </subcellularLocation>
</comment>
<dbReference type="SMART" id="SM00220">
    <property type="entry name" value="S_TKc"/>
    <property type="match status" value="1"/>
</dbReference>
<keyword evidence="30" id="KW-1185">Reference proteome</keyword>
<dbReference type="PRINTS" id="PR00019">
    <property type="entry name" value="LEURICHRPT"/>
</dbReference>
<keyword evidence="8" id="KW-0433">Leucine-rich repeat</keyword>
<keyword evidence="19" id="KW-0325">Glycoprotein</keyword>
<dbReference type="Gene3D" id="3.30.200.20">
    <property type="entry name" value="Phosphorylase Kinase, domain 1"/>
    <property type="match status" value="1"/>
</dbReference>
<evidence type="ECO:0000256" key="22">
    <source>
        <dbReference type="ARBA" id="ARBA00054320"/>
    </source>
</evidence>
<accession>A0A835F8G1</accession>
<evidence type="ECO:0000256" key="2">
    <source>
        <dbReference type="ARBA" id="ARBA00004389"/>
    </source>
</evidence>
<evidence type="ECO:0000256" key="1">
    <source>
        <dbReference type="ARBA" id="ARBA00004162"/>
    </source>
</evidence>
<dbReference type="GO" id="GO:0004674">
    <property type="term" value="F:protein serine/threonine kinase activity"/>
    <property type="evidence" value="ECO:0007669"/>
    <property type="project" value="UniProtKB-KW"/>
</dbReference>
<feature type="signal peptide" evidence="27">
    <location>
        <begin position="1"/>
        <end position="18"/>
    </location>
</feature>
<gene>
    <name evidence="29" type="ORF">HU200_015848</name>
</gene>
<dbReference type="FunFam" id="1.10.510.10:FF:000358">
    <property type="entry name" value="Putative leucine-rich repeat receptor-like serine/threonine-protein kinase"/>
    <property type="match status" value="1"/>
</dbReference>
<evidence type="ECO:0000256" key="13">
    <source>
        <dbReference type="ARBA" id="ARBA00022741"/>
    </source>
</evidence>
<evidence type="ECO:0000256" key="17">
    <source>
        <dbReference type="ARBA" id="ARBA00023136"/>
    </source>
</evidence>
<dbReference type="EC" id="2.7.11.1" evidence="4"/>
<dbReference type="GO" id="GO:0005789">
    <property type="term" value="C:endoplasmic reticulum membrane"/>
    <property type="evidence" value="ECO:0007669"/>
    <property type="project" value="UniProtKB-SubCell"/>
</dbReference>
<comment type="catalytic activity">
    <reaction evidence="20">
        <text>L-threonyl-[protein] + ATP = O-phospho-L-threonyl-[protein] + ADP + H(+)</text>
        <dbReference type="Rhea" id="RHEA:46608"/>
        <dbReference type="Rhea" id="RHEA-COMP:11060"/>
        <dbReference type="Rhea" id="RHEA-COMP:11605"/>
        <dbReference type="ChEBI" id="CHEBI:15378"/>
        <dbReference type="ChEBI" id="CHEBI:30013"/>
        <dbReference type="ChEBI" id="CHEBI:30616"/>
        <dbReference type="ChEBI" id="CHEBI:61977"/>
        <dbReference type="ChEBI" id="CHEBI:456216"/>
        <dbReference type="EC" id="2.7.11.1"/>
    </reaction>
</comment>
<evidence type="ECO:0000256" key="3">
    <source>
        <dbReference type="ARBA" id="ARBA00008684"/>
    </source>
</evidence>
<evidence type="ECO:0000259" key="28">
    <source>
        <dbReference type="PROSITE" id="PS50011"/>
    </source>
</evidence>
<evidence type="ECO:0000256" key="14">
    <source>
        <dbReference type="ARBA" id="ARBA00022777"/>
    </source>
</evidence>
<dbReference type="InterPro" id="IPR008271">
    <property type="entry name" value="Ser/Thr_kinase_AS"/>
</dbReference>
<evidence type="ECO:0000256" key="8">
    <source>
        <dbReference type="ARBA" id="ARBA00022614"/>
    </source>
</evidence>
<dbReference type="InterPro" id="IPR001611">
    <property type="entry name" value="Leu-rich_rpt"/>
</dbReference>
<evidence type="ECO:0000256" key="18">
    <source>
        <dbReference type="ARBA" id="ARBA00023170"/>
    </source>
</evidence>
<dbReference type="InterPro" id="IPR051809">
    <property type="entry name" value="Plant_receptor-like_S/T_kinase"/>
</dbReference>
<keyword evidence="16 26" id="KW-1133">Transmembrane helix</keyword>
<evidence type="ECO:0000256" key="24">
    <source>
        <dbReference type="ARBA" id="ARBA00072040"/>
    </source>
</evidence>
<evidence type="ECO:0000256" key="26">
    <source>
        <dbReference type="SAM" id="Phobius"/>
    </source>
</evidence>
<evidence type="ECO:0000256" key="7">
    <source>
        <dbReference type="ARBA" id="ARBA00022553"/>
    </source>
</evidence>
<keyword evidence="17 26" id="KW-0472">Membrane</keyword>
<evidence type="ECO:0000256" key="27">
    <source>
        <dbReference type="SAM" id="SignalP"/>
    </source>
</evidence>
<dbReference type="FunFam" id="3.80.10.10:FF:000041">
    <property type="entry name" value="LRR receptor-like serine/threonine-protein kinase ERECTA"/>
    <property type="match status" value="1"/>
</dbReference>
<comment type="similarity">
    <text evidence="3">Belongs to the protein kinase superfamily. Ser/Thr protein kinase family.</text>
</comment>
<comment type="function">
    <text evidence="22">Receptor kinase that detects X.oryzae pv. oryzae protein Ax21 to promote innate immunity. Following X.oryzae pv. oryzae protein Ax21 detection, undergoes cleavage, releasing the processed protein kinase Xa21 chain.</text>
</comment>
<feature type="chain" id="PRO_5032468860" description="Receptor kinase-like protein Xa21" evidence="27">
    <location>
        <begin position="19"/>
        <end position="968"/>
    </location>
</feature>
<evidence type="ECO:0000256" key="20">
    <source>
        <dbReference type="ARBA" id="ARBA00047899"/>
    </source>
</evidence>
<dbReference type="SUPFAM" id="SSF52058">
    <property type="entry name" value="L domain-like"/>
    <property type="match status" value="2"/>
</dbReference>
<dbReference type="PROSITE" id="PS00107">
    <property type="entry name" value="PROTEIN_KINASE_ATP"/>
    <property type="match status" value="1"/>
</dbReference>
<dbReference type="PANTHER" id="PTHR27008">
    <property type="entry name" value="OS04G0122200 PROTEIN"/>
    <property type="match status" value="1"/>
</dbReference>
<keyword evidence="9" id="KW-0808">Transferase</keyword>
<protein>
    <recommendedName>
        <fullName evidence="24">Receptor kinase-like protein Xa21</fullName>
        <ecNumber evidence="4">2.7.11.1</ecNumber>
    </recommendedName>
</protein>
<dbReference type="Pfam" id="PF00069">
    <property type="entry name" value="Pkinase"/>
    <property type="match status" value="1"/>
</dbReference>
<dbReference type="PROSITE" id="PS00108">
    <property type="entry name" value="PROTEIN_KINASE_ST"/>
    <property type="match status" value="1"/>
</dbReference>
<proteinExistence type="inferred from homology"/>
<evidence type="ECO:0000256" key="4">
    <source>
        <dbReference type="ARBA" id="ARBA00012513"/>
    </source>
</evidence>
<keyword evidence="12" id="KW-0677">Repeat</keyword>
<comment type="function">
    <text evidence="23">The processed protein kinase Xa21 chain released by protein cleavage after X.oryzae pv. oryzae protein Ax21 detection translocates into the nucleus where it can bind and regulate WRKY62, a transcription factor. Confers resistance to the bacterial pathogen X.oryzae pv. oryzae (Xoo).</text>
</comment>
<dbReference type="PANTHER" id="PTHR27008:SF487">
    <property type="entry name" value="PROTEIN KINASE DOMAIN-CONTAINING PROTEIN"/>
    <property type="match status" value="1"/>
</dbReference>
<evidence type="ECO:0000256" key="15">
    <source>
        <dbReference type="ARBA" id="ARBA00022840"/>
    </source>
</evidence>
<dbReference type="GO" id="GO:0005886">
    <property type="term" value="C:plasma membrane"/>
    <property type="evidence" value="ECO:0007669"/>
    <property type="project" value="UniProtKB-SubCell"/>
</dbReference>
<dbReference type="InterPro" id="IPR017441">
    <property type="entry name" value="Protein_kinase_ATP_BS"/>
</dbReference>
<dbReference type="Gene3D" id="1.10.510.10">
    <property type="entry name" value="Transferase(Phosphotransferase) domain 1"/>
    <property type="match status" value="1"/>
</dbReference>
<comment type="catalytic activity">
    <reaction evidence="21">
        <text>L-seryl-[protein] + ATP = O-phospho-L-seryl-[protein] + ADP + H(+)</text>
        <dbReference type="Rhea" id="RHEA:17989"/>
        <dbReference type="Rhea" id="RHEA-COMP:9863"/>
        <dbReference type="Rhea" id="RHEA-COMP:11604"/>
        <dbReference type="ChEBI" id="CHEBI:15378"/>
        <dbReference type="ChEBI" id="CHEBI:29999"/>
        <dbReference type="ChEBI" id="CHEBI:30616"/>
        <dbReference type="ChEBI" id="CHEBI:83421"/>
        <dbReference type="ChEBI" id="CHEBI:456216"/>
        <dbReference type="EC" id="2.7.11.1"/>
    </reaction>
</comment>